<comment type="caution">
    <text evidence="2">The sequence shown here is derived from an EMBL/GenBank/DDBJ whole genome shotgun (WGS) entry which is preliminary data.</text>
</comment>
<dbReference type="Proteomes" id="UP000019276">
    <property type="component" value="Unassembled WGS sequence"/>
</dbReference>
<keyword evidence="1" id="KW-0732">Signal</keyword>
<evidence type="ECO:0000256" key="1">
    <source>
        <dbReference type="SAM" id="SignalP"/>
    </source>
</evidence>
<dbReference type="STRING" id="1328313.DS2_03740"/>
<accession>W7R1V0</accession>
<feature type="signal peptide" evidence="1">
    <location>
        <begin position="1"/>
        <end position="28"/>
    </location>
</feature>
<sequence>MAIFKFTRNVQYSLFFALACLFSQPVFADEVIKQTANGGINWSKGTIFAHGYGVAPQDKIATSKARLLARRAAQLDAYRNLAEIVNGVRVNSQTLVQDMTLASDTVRTQVEAVIKGAIMTKDHYQNDVATVTMEVPMAGNLMETFIPKDKARHSGLTSTANGLSGFELYHAKINHQWSTFKQSLNLNFIAQAHAAPQPFVITTAEEAEFTKKMAHWLTLQGADKAAEQLNLFIREFENTSSFTGLLIDASSVVDFEIAAVPTIRSESGEVIYPNDDTSYDDLVKKRPVSYDFDVDDAIRNTRVAIKPMIVKAKKTYKLRKSDLVIGDAEAKILQNNKTIYQVMHNAGVMVVVAD</sequence>
<dbReference type="PROSITE" id="PS51257">
    <property type="entry name" value="PROKAR_LIPOPROTEIN"/>
    <property type="match status" value="1"/>
</dbReference>
<protein>
    <recommendedName>
        <fullName evidence="4">LPP20 lipoprotein</fullName>
    </recommendedName>
</protein>
<gene>
    <name evidence="2" type="ORF">DS2_03740</name>
</gene>
<dbReference type="AlphaFoldDB" id="W7R1V0"/>
<proteinExistence type="predicted"/>
<evidence type="ECO:0000313" key="3">
    <source>
        <dbReference type="Proteomes" id="UP000019276"/>
    </source>
</evidence>
<dbReference type="OrthoDB" id="6381546at2"/>
<dbReference type="eggNOG" id="COG3018">
    <property type="taxonomic scope" value="Bacteria"/>
</dbReference>
<evidence type="ECO:0000313" key="2">
    <source>
        <dbReference type="EMBL" id="EWH11590.1"/>
    </source>
</evidence>
<keyword evidence="3" id="KW-1185">Reference proteome</keyword>
<name>W7R1V0_9ALTE</name>
<reference evidence="2 3" key="1">
    <citation type="journal article" date="2014" name="Genome Announc.">
        <title>Draft Genome Sequence of the Agar-Degrading Bacterium Catenovulum sp. Strain DS-2, Isolated from Intestines of Haliotis diversicolor.</title>
        <authorList>
            <person name="Shan D."/>
            <person name="Li X."/>
            <person name="Gu Z."/>
            <person name="Wei G."/>
            <person name="Gao Z."/>
            <person name="Shao Z."/>
        </authorList>
    </citation>
    <scope>NUCLEOTIDE SEQUENCE [LARGE SCALE GENOMIC DNA]</scope>
    <source>
        <strain evidence="2 3">DS-2</strain>
    </source>
</reference>
<dbReference type="RefSeq" id="WP_051479596.1">
    <property type="nucleotide sequence ID" value="NZ_ARZY01000004.1"/>
</dbReference>
<organism evidence="2 3">
    <name type="scientific">Catenovulum agarivorans DS-2</name>
    <dbReference type="NCBI Taxonomy" id="1328313"/>
    <lineage>
        <taxon>Bacteria</taxon>
        <taxon>Pseudomonadati</taxon>
        <taxon>Pseudomonadota</taxon>
        <taxon>Gammaproteobacteria</taxon>
        <taxon>Alteromonadales</taxon>
        <taxon>Alteromonadaceae</taxon>
        <taxon>Catenovulum</taxon>
    </lineage>
</organism>
<evidence type="ECO:0008006" key="4">
    <source>
        <dbReference type="Google" id="ProtNLM"/>
    </source>
</evidence>
<feature type="chain" id="PRO_5004898707" description="LPP20 lipoprotein" evidence="1">
    <location>
        <begin position="29"/>
        <end position="354"/>
    </location>
</feature>
<dbReference type="EMBL" id="ARZY01000004">
    <property type="protein sequence ID" value="EWH11590.1"/>
    <property type="molecule type" value="Genomic_DNA"/>
</dbReference>